<accession>A0ABR7NRD5</accession>
<evidence type="ECO:0000259" key="14">
    <source>
        <dbReference type="Pfam" id="PF02775"/>
    </source>
</evidence>
<dbReference type="SUPFAM" id="SSF52467">
    <property type="entry name" value="DHS-like NAD/FAD-binding domain"/>
    <property type="match status" value="1"/>
</dbReference>
<dbReference type="Pfam" id="PF02776">
    <property type="entry name" value="TPP_enzyme_N"/>
    <property type="match status" value="1"/>
</dbReference>
<proteinExistence type="inferred from homology"/>
<keyword evidence="10 12" id="KW-0100">Branched-chain amino acid biosynthesis</keyword>
<keyword evidence="8 12" id="KW-0460">Magnesium</keyword>
<dbReference type="InterPro" id="IPR045229">
    <property type="entry name" value="TPP_enz"/>
</dbReference>
<comment type="caution">
    <text evidence="16">The sequence shown here is derived from an EMBL/GenBank/DDBJ whole genome shotgun (WGS) entry which is preliminary data.</text>
</comment>
<keyword evidence="9 12" id="KW-0786">Thiamine pyrophosphate</keyword>
<evidence type="ECO:0000256" key="5">
    <source>
        <dbReference type="ARBA" id="ARBA00022605"/>
    </source>
</evidence>
<dbReference type="SUPFAM" id="SSF52518">
    <property type="entry name" value="Thiamin diphosphate-binding fold (THDP-binding)"/>
    <property type="match status" value="2"/>
</dbReference>
<keyword evidence="7 12" id="KW-0479">Metal-binding</keyword>
<dbReference type="InterPro" id="IPR011766">
    <property type="entry name" value="TPP_enzyme_TPP-bd"/>
</dbReference>
<evidence type="ECO:0000256" key="8">
    <source>
        <dbReference type="ARBA" id="ARBA00022842"/>
    </source>
</evidence>
<evidence type="ECO:0000256" key="4">
    <source>
        <dbReference type="ARBA" id="ARBA00013145"/>
    </source>
</evidence>
<evidence type="ECO:0000256" key="11">
    <source>
        <dbReference type="ARBA" id="ARBA00048670"/>
    </source>
</evidence>
<evidence type="ECO:0000256" key="1">
    <source>
        <dbReference type="ARBA" id="ARBA00004974"/>
    </source>
</evidence>
<dbReference type="InterPro" id="IPR012001">
    <property type="entry name" value="Thiamin_PyroP_enz_TPP-bd_dom"/>
</dbReference>
<comment type="pathway">
    <text evidence="2 12">Amino-acid biosynthesis; L-valine biosynthesis; L-valine from pyruvate: step 1/4.</text>
</comment>
<comment type="cofactor">
    <cofactor evidence="12">
        <name>thiamine diphosphate</name>
        <dbReference type="ChEBI" id="CHEBI:58937"/>
    </cofactor>
    <text evidence="12">Binds 1 thiamine pyrophosphate per subunit.</text>
</comment>
<evidence type="ECO:0000313" key="17">
    <source>
        <dbReference type="Proteomes" id="UP000647491"/>
    </source>
</evidence>
<comment type="similarity">
    <text evidence="3 12">Belongs to the TPP enzyme family.</text>
</comment>
<dbReference type="EMBL" id="JACRTJ010000013">
    <property type="protein sequence ID" value="MBC8598683.1"/>
    <property type="molecule type" value="Genomic_DNA"/>
</dbReference>
<dbReference type="CDD" id="cd02015">
    <property type="entry name" value="TPP_AHAS"/>
    <property type="match status" value="1"/>
</dbReference>
<keyword evidence="5 12" id="KW-0028">Amino-acid biosynthesis</keyword>
<dbReference type="InterPro" id="IPR029061">
    <property type="entry name" value="THDP-binding"/>
</dbReference>
<dbReference type="Gene3D" id="3.40.50.1220">
    <property type="entry name" value="TPP-binding domain"/>
    <property type="match status" value="1"/>
</dbReference>
<feature type="domain" description="Thiamine pyrophosphate enzyme TPP-binding" evidence="14">
    <location>
        <begin position="380"/>
        <end position="528"/>
    </location>
</feature>
<evidence type="ECO:0000259" key="13">
    <source>
        <dbReference type="Pfam" id="PF00205"/>
    </source>
</evidence>
<evidence type="ECO:0000256" key="9">
    <source>
        <dbReference type="ARBA" id="ARBA00023052"/>
    </source>
</evidence>
<keyword evidence="17" id="KW-1185">Reference proteome</keyword>
<dbReference type="PANTHER" id="PTHR18968:SF13">
    <property type="entry name" value="ACETOLACTATE SYNTHASE CATALYTIC SUBUNIT, MITOCHONDRIAL"/>
    <property type="match status" value="1"/>
</dbReference>
<evidence type="ECO:0000256" key="2">
    <source>
        <dbReference type="ARBA" id="ARBA00005025"/>
    </source>
</evidence>
<evidence type="ECO:0000256" key="6">
    <source>
        <dbReference type="ARBA" id="ARBA00022679"/>
    </source>
</evidence>
<name>A0ABR7NRD5_9FIRM</name>
<dbReference type="InterPro" id="IPR012846">
    <property type="entry name" value="Acetolactate_synth_lsu"/>
</dbReference>
<sequence>MKMNGARILVEELIHQGVEVIFGYPGGAVLNIYDELYLASDRIRHVLSAHEQGAAHAADGYARASGKTGVVLATSGPGATNLVTGIANAYLDSVPMVAITGNVAVSSLGKDSFQEVDIVGITQPIVKHNFMVRDIKDLQQTIQEAFEIANDGRKGPVLIDIPKNVQAAEWEYDPDMKAPSVKKARKTSISSLDELLEMVKKAKRPFIYAGGGVIASGAEKEVLELSRRLDAAVGLSMMGLTSVPASYPLNLGMCGMHGQYASIMAQSQCDLLFAVGVRFSDRATGDLNEYTSKCMTVHIDIDRAEIGKNVSPDISMWGDVKMILQRILDVLPQCEHPDWLRQIEEYKSAEVLPPAKGFSPRAIIEEVNRHGDADTVVATDVGQHQMWTMQFYKFEKPQRLLTSGGLGTMGYGLGAAIGGCIANGRKRTVLFTGDGSFGMNLNEMATAVSQNLPLTIVVMNNDVLGMVRQWQTIFYDCHYSHTTLDRRTDFPALAAAFGAKGVSAHTMEELKKALDEADQSDGPVLIDCHIGMDEKVLPMIPPGRSARDMIVKG</sequence>
<dbReference type="EC" id="2.2.1.6" evidence="4 12"/>
<feature type="domain" description="Thiamine pyrophosphate enzyme central" evidence="13">
    <location>
        <begin position="192"/>
        <end position="326"/>
    </location>
</feature>
<dbReference type="InterPro" id="IPR029035">
    <property type="entry name" value="DHS-like_NAD/FAD-binding_dom"/>
</dbReference>
<dbReference type="NCBIfam" id="TIGR00118">
    <property type="entry name" value="acolac_lg"/>
    <property type="match status" value="1"/>
</dbReference>
<comment type="pathway">
    <text evidence="1 12">Amino-acid biosynthesis; L-isoleucine biosynthesis; L-isoleucine from 2-oxobutanoate: step 1/4.</text>
</comment>
<dbReference type="Proteomes" id="UP000647491">
    <property type="component" value="Unassembled WGS sequence"/>
</dbReference>
<dbReference type="PANTHER" id="PTHR18968">
    <property type="entry name" value="THIAMINE PYROPHOSPHATE ENZYMES"/>
    <property type="match status" value="1"/>
</dbReference>
<dbReference type="Gene3D" id="3.40.50.970">
    <property type="match status" value="2"/>
</dbReference>
<protein>
    <recommendedName>
        <fullName evidence="4 12">Acetolactate synthase</fullName>
        <ecNumber evidence="4 12">2.2.1.6</ecNumber>
    </recommendedName>
</protein>
<comment type="cofactor">
    <cofactor evidence="12">
        <name>Mg(2+)</name>
        <dbReference type="ChEBI" id="CHEBI:18420"/>
    </cofactor>
    <text evidence="12">Binds 1 Mg(2+) ion per subunit.</text>
</comment>
<dbReference type="InterPro" id="IPR039368">
    <property type="entry name" value="AHAS_TPP"/>
</dbReference>
<gene>
    <name evidence="16" type="primary">ilvB</name>
    <name evidence="16" type="ORF">H8708_05455</name>
</gene>
<reference evidence="16 17" key="1">
    <citation type="submission" date="2020-08" db="EMBL/GenBank/DDBJ databases">
        <title>Genome public.</title>
        <authorList>
            <person name="Liu C."/>
            <person name="Sun Q."/>
        </authorList>
    </citation>
    <scope>NUCLEOTIDE SEQUENCE [LARGE SCALE GENOMIC DNA]</scope>
    <source>
        <strain evidence="16 17">BX10</strain>
    </source>
</reference>
<evidence type="ECO:0000313" key="16">
    <source>
        <dbReference type="EMBL" id="MBC8598683.1"/>
    </source>
</evidence>
<keyword evidence="6 12" id="KW-0808">Transferase</keyword>
<dbReference type="Pfam" id="PF02775">
    <property type="entry name" value="TPP_enzyme_C"/>
    <property type="match status" value="1"/>
</dbReference>
<dbReference type="GO" id="GO:0003984">
    <property type="term" value="F:acetolactate synthase activity"/>
    <property type="evidence" value="ECO:0007669"/>
    <property type="project" value="UniProtKB-EC"/>
</dbReference>
<evidence type="ECO:0000259" key="15">
    <source>
        <dbReference type="Pfam" id="PF02776"/>
    </source>
</evidence>
<comment type="catalytic activity">
    <reaction evidence="11 12">
        <text>2 pyruvate + H(+) = (2S)-2-acetolactate + CO2</text>
        <dbReference type="Rhea" id="RHEA:25249"/>
        <dbReference type="ChEBI" id="CHEBI:15361"/>
        <dbReference type="ChEBI" id="CHEBI:15378"/>
        <dbReference type="ChEBI" id="CHEBI:16526"/>
        <dbReference type="ChEBI" id="CHEBI:58476"/>
        <dbReference type="EC" id="2.2.1.6"/>
    </reaction>
</comment>
<dbReference type="RefSeq" id="WP_262427217.1">
    <property type="nucleotide sequence ID" value="NZ_JACRTJ010000013.1"/>
</dbReference>
<feature type="domain" description="Thiamine pyrophosphate enzyme N-terminal TPP-binding" evidence="15">
    <location>
        <begin position="3"/>
        <end position="120"/>
    </location>
</feature>
<evidence type="ECO:0000256" key="7">
    <source>
        <dbReference type="ARBA" id="ARBA00022723"/>
    </source>
</evidence>
<evidence type="ECO:0000256" key="3">
    <source>
        <dbReference type="ARBA" id="ARBA00007812"/>
    </source>
</evidence>
<dbReference type="InterPro" id="IPR012000">
    <property type="entry name" value="Thiamin_PyroP_enz_cen_dom"/>
</dbReference>
<evidence type="ECO:0000256" key="12">
    <source>
        <dbReference type="RuleBase" id="RU003591"/>
    </source>
</evidence>
<evidence type="ECO:0000256" key="10">
    <source>
        <dbReference type="ARBA" id="ARBA00023304"/>
    </source>
</evidence>
<dbReference type="Pfam" id="PF00205">
    <property type="entry name" value="TPP_enzyme_M"/>
    <property type="match status" value="1"/>
</dbReference>
<dbReference type="CDD" id="cd07035">
    <property type="entry name" value="TPP_PYR_POX_like"/>
    <property type="match status" value="1"/>
</dbReference>
<organism evidence="16 17">
    <name type="scientific">Enterocloster hominis</name>
    <name type="common">ex Liu et al. 2021</name>
    <dbReference type="NCBI Taxonomy" id="2763663"/>
    <lineage>
        <taxon>Bacteria</taxon>
        <taxon>Bacillati</taxon>
        <taxon>Bacillota</taxon>
        <taxon>Clostridia</taxon>
        <taxon>Lachnospirales</taxon>
        <taxon>Lachnospiraceae</taxon>
        <taxon>Enterocloster</taxon>
    </lineage>
</organism>